<dbReference type="Gene3D" id="2.160.20.80">
    <property type="entry name" value="E3 ubiquitin-protein ligase SopA"/>
    <property type="match status" value="1"/>
</dbReference>
<evidence type="ECO:0008006" key="3">
    <source>
        <dbReference type="Google" id="ProtNLM"/>
    </source>
</evidence>
<keyword evidence="2" id="KW-1185">Reference proteome</keyword>
<name>A0A8J3IT91_9CHLR</name>
<dbReference type="Proteomes" id="UP000597444">
    <property type="component" value="Unassembled WGS sequence"/>
</dbReference>
<organism evidence="1 2">
    <name type="scientific">Reticulibacter mediterranei</name>
    <dbReference type="NCBI Taxonomy" id="2778369"/>
    <lineage>
        <taxon>Bacteria</taxon>
        <taxon>Bacillati</taxon>
        <taxon>Chloroflexota</taxon>
        <taxon>Ktedonobacteria</taxon>
        <taxon>Ktedonobacterales</taxon>
        <taxon>Reticulibacteraceae</taxon>
        <taxon>Reticulibacter</taxon>
    </lineage>
</organism>
<accession>A0A8J3IT91</accession>
<proteinExistence type="predicted"/>
<evidence type="ECO:0000313" key="1">
    <source>
        <dbReference type="EMBL" id="GHP00084.1"/>
    </source>
</evidence>
<dbReference type="AlphaFoldDB" id="A0A8J3IT91"/>
<dbReference type="SUPFAM" id="SSF141571">
    <property type="entry name" value="Pentapeptide repeat-like"/>
    <property type="match status" value="1"/>
</dbReference>
<gene>
    <name evidence="1" type="ORF">KSF_101310</name>
</gene>
<reference evidence="1" key="1">
    <citation type="submission" date="2020-10" db="EMBL/GenBank/DDBJ databases">
        <title>Taxonomic study of unclassified bacteria belonging to the class Ktedonobacteria.</title>
        <authorList>
            <person name="Yabe S."/>
            <person name="Wang C.M."/>
            <person name="Zheng Y."/>
            <person name="Sakai Y."/>
            <person name="Cavaletti L."/>
            <person name="Monciardini P."/>
            <person name="Donadio S."/>
        </authorList>
    </citation>
    <scope>NUCLEOTIDE SEQUENCE</scope>
    <source>
        <strain evidence="1">ID150040</strain>
    </source>
</reference>
<evidence type="ECO:0000313" key="2">
    <source>
        <dbReference type="Proteomes" id="UP000597444"/>
    </source>
</evidence>
<dbReference type="InterPro" id="IPR001646">
    <property type="entry name" value="5peptide_repeat"/>
</dbReference>
<sequence length="55" mass="6054">MLRNADLTKANLGNAVLTEADFTGADLALDQLPTLPLFQGHGSKMDLFIKRYPIH</sequence>
<dbReference type="Pfam" id="PF00805">
    <property type="entry name" value="Pentapeptide"/>
    <property type="match status" value="1"/>
</dbReference>
<comment type="caution">
    <text evidence="1">The sequence shown here is derived from an EMBL/GenBank/DDBJ whole genome shotgun (WGS) entry which is preliminary data.</text>
</comment>
<dbReference type="RefSeq" id="WP_220210676.1">
    <property type="nucleotide sequence ID" value="NZ_BNJK01000002.1"/>
</dbReference>
<protein>
    <recommendedName>
        <fullName evidence="3">Pentapeptide repeat-containing protein</fullName>
    </recommendedName>
</protein>
<dbReference type="EMBL" id="BNJK01000002">
    <property type="protein sequence ID" value="GHP00084.1"/>
    <property type="molecule type" value="Genomic_DNA"/>
</dbReference>